<dbReference type="EMBL" id="NAJO01000067">
    <property type="protein sequence ID" value="OQN96399.1"/>
    <property type="molecule type" value="Genomic_DNA"/>
</dbReference>
<organism evidence="1 2">
    <name type="scientific">Cryoendolithus antarcticus</name>
    <dbReference type="NCBI Taxonomy" id="1507870"/>
    <lineage>
        <taxon>Eukaryota</taxon>
        <taxon>Fungi</taxon>
        <taxon>Dikarya</taxon>
        <taxon>Ascomycota</taxon>
        <taxon>Pezizomycotina</taxon>
        <taxon>Dothideomycetes</taxon>
        <taxon>Dothideomycetidae</taxon>
        <taxon>Cladosporiales</taxon>
        <taxon>Cladosporiaceae</taxon>
        <taxon>Cryoendolithus</taxon>
    </lineage>
</organism>
<accession>A0A1V8SBG2</accession>
<keyword evidence="2" id="KW-1185">Reference proteome</keyword>
<gene>
    <name evidence="1" type="ORF">B0A48_17651</name>
</gene>
<comment type="caution">
    <text evidence="1">The sequence shown here is derived from an EMBL/GenBank/DDBJ whole genome shotgun (WGS) entry which is preliminary data.</text>
</comment>
<sequence length="373" mass="42539">MNARSSGMRLRFAVRLSHIPRKRMSAERQHSLLRPLQSIIADGMDFTIEGGVCDRPHADAVTLMLYGGFLKVSESISSPIVRLWDYVTILSKCKDMVDEDIANGRERAALAWLNRIADCEFARFISDFSTLWDPQLPAQDVLAALTLLQYDLSRTCTYLHLRLDLPETRITDQAMFALRNEAPTATALGGGWLALCQSHRQLAFETKMHAYHMILLCRDFDRPGLLMRRCKEGESARRIQQGLVVNWPAQFDQWALMNPHADFDLNYIRSETLWPVIQKSSVFTLGPMSFNLHKNVVSERGQYRRWWDVDLLRKHGWGLESIGEGIEYLVKITESLQLVEVVPTLDAKNTTDSAPATSSYAWGEVREPVNAQR</sequence>
<dbReference type="AlphaFoldDB" id="A0A1V8SBG2"/>
<name>A0A1V8SBG2_9PEZI</name>
<dbReference type="InParanoid" id="A0A1V8SBG2"/>
<reference evidence="2" key="1">
    <citation type="submission" date="2017-03" db="EMBL/GenBank/DDBJ databases">
        <title>Genomes of endolithic fungi from Antarctica.</title>
        <authorList>
            <person name="Coleine C."/>
            <person name="Masonjones S."/>
            <person name="Stajich J.E."/>
        </authorList>
    </citation>
    <scope>NUCLEOTIDE SEQUENCE [LARGE SCALE GENOMIC DNA]</scope>
    <source>
        <strain evidence="2">CCFEE 5527</strain>
    </source>
</reference>
<dbReference type="Proteomes" id="UP000192596">
    <property type="component" value="Unassembled WGS sequence"/>
</dbReference>
<protein>
    <submittedName>
        <fullName evidence="1">Uncharacterized protein</fullName>
    </submittedName>
</protein>
<evidence type="ECO:0000313" key="1">
    <source>
        <dbReference type="EMBL" id="OQN96399.1"/>
    </source>
</evidence>
<evidence type="ECO:0000313" key="2">
    <source>
        <dbReference type="Proteomes" id="UP000192596"/>
    </source>
</evidence>
<proteinExistence type="predicted"/>